<reference evidence="8" key="1">
    <citation type="submission" date="2018-09" db="EMBL/GenBank/DDBJ databases">
        <authorList>
            <person name="Tuo L."/>
        </authorList>
    </citation>
    <scope>NUCLEOTIDE SEQUENCE [LARGE SCALE GENOMIC DNA]</scope>
    <source>
        <strain evidence="8">M2BS4Y-1</strain>
    </source>
</reference>
<dbReference type="InterPro" id="IPR042099">
    <property type="entry name" value="ANL_N_sf"/>
</dbReference>
<comment type="similarity">
    <text evidence="1">Belongs to the ATP-dependent AMP-binding enzyme family.</text>
</comment>
<dbReference type="GO" id="GO:0015645">
    <property type="term" value="F:fatty acid ligase activity"/>
    <property type="evidence" value="ECO:0007669"/>
    <property type="project" value="TreeGrafter"/>
</dbReference>
<comment type="caution">
    <text evidence="7">The sequence shown here is derived from an EMBL/GenBank/DDBJ whole genome shotgun (WGS) entry which is preliminary data.</text>
</comment>
<dbReference type="OrthoDB" id="9803968at2"/>
<proteinExistence type="inferred from homology"/>
<feature type="domain" description="AMP-dependent synthetase/ligase" evidence="5">
    <location>
        <begin position="52"/>
        <end position="406"/>
    </location>
</feature>
<dbReference type="PANTHER" id="PTHR43605:SF10">
    <property type="entry name" value="ACYL-COA SYNTHETASE MEDIUM CHAIN FAMILY MEMBER 3"/>
    <property type="match status" value="1"/>
</dbReference>
<dbReference type="SUPFAM" id="SSF56801">
    <property type="entry name" value="Acetyl-CoA synthetase-like"/>
    <property type="match status" value="1"/>
</dbReference>
<dbReference type="Pfam" id="PF13193">
    <property type="entry name" value="AMP-binding_C"/>
    <property type="match status" value="1"/>
</dbReference>
<dbReference type="Gene3D" id="3.40.50.12780">
    <property type="entry name" value="N-terminal domain of ligase-like"/>
    <property type="match status" value="1"/>
</dbReference>
<dbReference type="GO" id="GO:0016405">
    <property type="term" value="F:CoA-ligase activity"/>
    <property type="evidence" value="ECO:0007669"/>
    <property type="project" value="UniProtKB-ARBA"/>
</dbReference>
<evidence type="ECO:0000256" key="1">
    <source>
        <dbReference type="ARBA" id="ARBA00006432"/>
    </source>
</evidence>
<evidence type="ECO:0000256" key="3">
    <source>
        <dbReference type="ARBA" id="ARBA00022741"/>
    </source>
</evidence>
<gene>
    <name evidence="7" type="ORF">D3218_00735</name>
</gene>
<dbReference type="EMBL" id="QYRN01000001">
    <property type="protein sequence ID" value="RIY03328.1"/>
    <property type="molecule type" value="Genomic_DNA"/>
</dbReference>
<name>A0A3A1WN49_9HYPH</name>
<evidence type="ECO:0000259" key="6">
    <source>
        <dbReference type="Pfam" id="PF13193"/>
    </source>
</evidence>
<sequence>MTTLREARDFLLAHRDDLYAARAGFRWPEPATFNWALEWFDAVLAADPATRHRPALRIVDCAEGRETSLSFVELSQRSNRLANLLRAQGLARGDRLLLLMGNEPLLWEVMLAAFKLGIVVIPATLLLTASELEDRIERGGVKAVVTDLGQCAKVDEAGFRGLRLVAGASVPPGWTSLDARMDASADFRPEGETRSDDPLLLYFTSGTTAKPKLVLHTHRSYPVGALTTMYWLGLRPGDVHLNVSSPGWAKHAWSSFFAPWNAGACVLVVNQTRFDAKVLLDAIGKAGATTLCAPPTVWRHLVQENLAAVPHSLRELCAAGEPLNPDVIERVSAAWGLRIRDGYGQTETTAMVANAPGLAAAPGSMGRPLPGYEIEILDADDNPADEGEVCLRLGSSRPAGLMTGYLRDDGTLTGADGALYRTGDVAFRDQGGGLTFVGRSDDVFKSSDYRISPFELESVLIEHASVREAAVVPLADSLRLAVPRAFVALADGARADLETARSIHAHASRRLAPFKRIRELVIVSELPKTVSGKIRRVELRRLDGGEIRDDAVLAQFSERELAG</sequence>
<keyword evidence="2" id="KW-0436">Ligase</keyword>
<dbReference type="InterPro" id="IPR000873">
    <property type="entry name" value="AMP-dep_synth/lig_dom"/>
</dbReference>
<keyword evidence="3" id="KW-0547">Nucleotide-binding</keyword>
<dbReference type="GO" id="GO:0006633">
    <property type="term" value="P:fatty acid biosynthetic process"/>
    <property type="evidence" value="ECO:0007669"/>
    <property type="project" value="TreeGrafter"/>
</dbReference>
<dbReference type="InterPro" id="IPR051087">
    <property type="entry name" value="Mitochondrial_ACSM"/>
</dbReference>
<organism evidence="7 8">
    <name type="scientific">Aureimonas flava</name>
    <dbReference type="NCBI Taxonomy" id="2320271"/>
    <lineage>
        <taxon>Bacteria</taxon>
        <taxon>Pseudomonadati</taxon>
        <taxon>Pseudomonadota</taxon>
        <taxon>Alphaproteobacteria</taxon>
        <taxon>Hyphomicrobiales</taxon>
        <taxon>Aurantimonadaceae</taxon>
        <taxon>Aureimonas</taxon>
    </lineage>
</organism>
<dbReference type="Gene3D" id="3.30.300.30">
    <property type="match status" value="1"/>
</dbReference>
<evidence type="ECO:0000256" key="4">
    <source>
        <dbReference type="ARBA" id="ARBA00022840"/>
    </source>
</evidence>
<dbReference type="InterPro" id="IPR025110">
    <property type="entry name" value="AMP-bd_C"/>
</dbReference>
<keyword evidence="8" id="KW-1185">Reference proteome</keyword>
<dbReference type="PANTHER" id="PTHR43605">
    <property type="entry name" value="ACYL-COENZYME A SYNTHETASE"/>
    <property type="match status" value="1"/>
</dbReference>
<dbReference type="AlphaFoldDB" id="A0A3A1WN49"/>
<accession>A0A3A1WN49</accession>
<evidence type="ECO:0000313" key="8">
    <source>
        <dbReference type="Proteomes" id="UP000265750"/>
    </source>
</evidence>
<feature type="domain" description="AMP-binding enzyme C-terminal" evidence="6">
    <location>
        <begin position="455"/>
        <end position="533"/>
    </location>
</feature>
<dbReference type="RefSeq" id="WP_119537986.1">
    <property type="nucleotide sequence ID" value="NZ_QYRN01000001.1"/>
</dbReference>
<evidence type="ECO:0000259" key="5">
    <source>
        <dbReference type="Pfam" id="PF00501"/>
    </source>
</evidence>
<keyword evidence="4" id="KW-0067">ATP-binding</keyword>
<evidence type="ECO:0000313" key="7">
    <source>
        <dbReference type="EMBL" id="RIY03328.1"/>
    </source>
</evidence>
<evidence type="ECO:0000256" key="2">
    <source>
        <dbReference type="ARBA" id="ARBA00022598"/>
    </source>
</evidence>
<dbReference type="InterPro" id="IPR045851">
    <property type="entry name" value="AMP-bd_C_sf"/>
</dbReference>
<dbReference type="GO" id="GO:0005524">
    <property type="term" value="F:ATP binding"/>
    <property type="evidence" value="ECO:0007669"/>
    <property type="project" value="UniProtKB-KW"/>
</dbReference>
<dbReference type="GO" id="GO:0006637">
    <property type="term" value="P:acyl-CoA metabolic process"/>
    <property type="evidence" value="ECO:0007669"/>
    <property type="project" value="TreeGrafter"/>
</dbReference>
<dbReference type="GO" id="GO:0004321">
    <property type="term" value="F:fatty-acyl-CoA synthase activity"/>
    <property type="evidence" value="ECO:0007669"/>
    <property type="project" value="TreeGrafter"/>
</dbReference>
<protein>
    <submittedName>
        <fullName evidence="7">AMP-dependent synthetase</fullName>
    </submittedName>
</protein>
<dbReference type="Pfam" id="PF00501">
    <property type="entry name" value="AMP-binding"/>
    <property type="match status" value="1"/>
</dbReference>
<dbReference type="Proteomes" id="UP000265750">
    <property type="component" value="Unassembled WGS sequence"/>
</dbReference>